<dbReference type="Pfam" id="PF05380">
    <property type="entry name" value="Peptidase_A17"/>
    <property type="match status" value="1"/>
</dbReference>
<accession>A0A183H976</accession>
<keyword evidence="3" id="KW-1185">Reference proteome</keyword>
<proteinExistence type="predicted"/>
<evidence type="ECO:0000313" key="2">
    <source>
        <dbReference type="EMBL" id="VDO38670.1"/>
    </source>
</evidence>
<evidence type="ECO:0000313" key="4">
    <source>
        <dbReference type="WBParaSite" id="OFLC_0000403701-mRNA-1"/>
    </source>
</evidence>
<dbReference type="AlphaFoldDB" id="A0A183H976"/>
<feature type="signal peptide" evidence="1">
    <location>
        <begin position="1"/>
        <end position="17"/>
    </location>
</feature>
<protein>
    <submittedName>
        <fullName evidence="4">Secreted protein</fullName>
    </submittedName>
</protein>
<keyword evidence="1" id="KW-0732">Signal</keyword>
<evidence type="ECO:0000313" key="3">
    <source>
        <dbReference type="Proteomes" id="UP000267606"/>
    </source>
</evidence>
<dbReference type="InterPro" id="IPR008042">
    <property type="entry name" value="Retrotrans_Pao"/>
</dbReference>
<dbReference type="WBParaSite" id="OFLC_0000403701-mRNA-1">
    <property type="protein sequence ID" value="OFLC_0000403701-mRNA-1"/>
    <property type="gene ID" value="OFLC_0000403701"/>
</dbReference>
<reference evidence="2 3" key="2">
    <citation type="submission" date="2018-11" db="EMBL/GenBank/DDBJ databases">
        <authorList>
            <consortium name="Pathogen Informatics"/>
        </authorList>
    </citation>
    <scope>NUCLEOTIDE SEQUENCE [LARGE SCALE GENOMIC DNA]</scope>
</reference>
<organism evidence="4">
    <name type="scientific">Onchocerca flexuosa</name>
    <dbReference type="NCBI Taxonomy" id="387005"/>
    <lineage>
        <taxon>Eukaryota</taxon>
        <taxon>Metazoa</taxon>
        <taxon>Ecdysozoa</taxon>
        <taxon>Nematoda</taxon>
        <taxon>Chromadorea</taxon>
        <taxon>Rhabditida</taxon>
        <taxon>Spirurina</taxon>
        <taxon>Spiruromorpha</taxon>
        <taxon>Filarioidea</taxon>
        <taxon>Onchocercidae</taxon>
        <taxon>Onchocerca</taxon>
    </lineage>
</organism>
<dbReference type="EMBL" id="UZAJ01002916">
    <property type="protein sequence ID" value="VDO38670.1"/>
    <property type="molecule type" value="Genomic_DNA"/>
</dbReference>
<evidence type="ECO:0000256" key="1">
    <source>
        <dbReference type="SAM" id="SignalP"/>
    </source>
</evidence>
<feature type="chain" id="PRO_5044552439" evidence="1">
    <location>
        <begin position="18"/>
        <end position="84"/>
    </location>
</feature>
<dbReference type="Proteomes" id="UP000267606">
    <property type="component" value="Unassembled WGS sequence"/>
</dbReference>
<sequence length="84" mass="9606">MTIPRLELLAILIQVRAAHFMIKQLELESKAITYSPIPTPTMPFTRSKKPFQTLTDSYKTVSKKYGKQNFCSDTFQTGIILLIL</sequence>
<reference evidence="4" key="1">
    <citation type="submission" date="2016-06" db="UniProtKB">
        <authorList>
            <consortium name="WormBaseParasite"/>
        </authorList>
    </citation>
    <scope>IDENTIFICATION</scope>
</reference>
<gene>
    <name evidence="2" type="ORF">OFLC_LOCUS4038</name>
</gene>
<name>A0A183H976_9BILA</name>